<feature type="compositionally biased region" description="Acidic residues" evidence="6">
    <location>
        <begin position="356"/>
        <end position="377"/>
    </location>
</feature>
<dbReference type="AlphaFoldDB" id="A0A2S4WBR5"/>
<dbReference type="OrthoDB" id="3264316at2759"/>
<evidence type="ECO:0000256" key="2">
    <source>
        <dbReference type="ARBA" id="ARBA00022723"/>
    </source>
</evidence>
<feature type="region of interest" description="Disordered" evidence="6">
    <location>
        <begin position="526"/>
        <end position="547"/>
    </location>
</feature>
<dbReference type="VEuPathDB" id="FungiDB:PSTT_13263"/>
<keyword evidence="3" id="KW-0863">Zinc-finger</keyword>
<proteinExistence type="predicted"/>
<feature type="region of interest" description="Disordered" evidence="6">
    <location>
        <begin position="335"/>
        <end position="392"/>
    </location>
</feature>
<dbReference type="VEuPathDB" id="FungiDB:PSHT_04903"/>
<name>A0A2S4WBR5_9BASI</name>
<evidence type="ECO:0000259" key="7">
    <source>
        <dbReference type="Pfam" id="PF05699"/>
    </source>
</evidence>
<reference evidence="9" key="3">
    <citation type="journal article" date="2018" name="Mol. Plant Microbe Interact.">
        <title>Genome sequence resources for the wheat stripe rust pathogen (Puccinia striiformis f. sp. tritici) and the barley stripe rust pathogen (Puccinia striiformis f. sp. hordei).</title>
        <authorList>
            <person name="Xia C."/>
            <person name="Wang M."/>
            <person name="Yin C."/>
            <person name="Cornejo O.E."/>
            <person name="Hulbert S.H."/>
            <person name="Chen X."/>
        </authorList>
    </citation>
    <scope>NUCLEOTIDE SEQUENCE [LARGE SCALE GENOMIC DNA]</scope>
    <source>
        <strain evidence="9">93TX-2</strain>
    </source>
</reference>
<feature type="compositionally biased region" description="Polar residues" evidence="6">
    <location>
        <begin position="45"/>
        <end position="69"/>
    </location>
</feature>
<feature type="compositionally biased region" description="Polar residues" evidence="6">
    <location>
        <begin position="92"/>
        <end position="103"/>
    </location>
</feature>
<dbReference type="PANTHER" id="PTHR46481:SF10">
    <property type="entry name" value="ZINC FINGER BED DOMAIN-CONTAINING PROTEIN 39"/>
    <property type="match status" value="1"/>
</dbReference>
<gene>
    <name evidence="8" type="ORF">PSHT_04903</name>
</gene>
<organism evidence="8 9">
    <name type="scientific">Puccinia striiformis</name>
    <dbReference type="NCBI Taxonomy" id="27350"/>
    <lineage>
        <taxon>Eukaryota</taxon>
        <taxon>Fungi</taxon>
        <taxon>Dikarya</taxon>
        <taxon>Basidiomycota</taxon>
        <taxon>Pucciniomycotina</taxon>
        <taxon>Pucciniomycetes</taxon>
        <taxon>Pucciniales</taxon>
        <taxon>Pucciniaceae</taxon>
        <taxon>Puccinia</taxon>
    </lineage>
</organism>
<dbReference type="InterPro" id="IPR052035">
    <property type="entry name" value="ZnF_BED_domain_contain"/>
</dbReference>
<comment type="subcellular location">
    <subcellularLocation>
        <location evidence="1">Nucleus</location>
    </subcellularLocation>
</comment>
<keyword evidence="5" id="KW-0539">Nucleus</keyword>
<protein>
    <recommendedName>
        <fullName evidence="7">HAT C-terminal dimerisation domain-containing protein</fullName>
    </recommendedName>
</protein>
<comment type="caution">
    <text evidence="8">The sequence shown here is derived from an EMBL/GenBank/DDBJ whole genome shotgun (WGS) entry which is preliminary data.</text>
</comment>
<accession>A0A2S4WBR5</accession>
<dbReference type="SUPFAM" id="SSF53098">
    <property type="entry name" value="Ribonuclease H-like"/>
    <property type="match status" value="1"/>
</dbReference>
<dbReference type="InterPro" id="IPR012337">
    <property type="entry name" value="RNaseH-like_sf"/>
</dbReference>
<dbReference type="PANTHER" id="PTHR46481">
    <property type="entry name" value="ZINC FINGER BED DOMAIN-CONTAINING PROTEIN 4"/>
    <property type="match status" value="1"/>
</dbReference>
<evidence type="ECO:0000256" key="5">
    <source>
        <dbReference type="ARBA" id="ARBA00023242"/>
    </source>
</evidence>
<evidence type="ECO:0000313" key="8">
    <source>
        <dbReference type="EMBL" id="POW19204.1"/>
    </source>
</evidence>
<keyword evidence="2" id="KW-0479">Metal-binding</keyword>
<evidence type="ECO:0000256" key="3">
    <source>
        <dbReference type="ARBA" id="ARBA00022771"/>
    </source>
</evidence>
<feature type="compositionally biased region" description="Basic and acidic residues" evidence="6">
    <location>
        <begin position="528"/>
        <end position="540"/>
    </location>
</feature>
<keyword evidence="9" id="KW-1185">Reference proteome</keyword>
<dbReference type="EMBL" id="PKSM01000052">
    <property type="protein sequence ID" value="POW19204.1"/>
    <property type="molecule type" value="Genomic_DNA"/>
</dbReference>
<reference evidence="9" key="2">
    <citation type="journal article" date="2018" name="BMC Genomics">
        <title>Genomic insights into host adaptation between the wheat stripe rust pathogen (Puccinia striiformis f. sp. tritici) and the barley stripe rust pathogen (Puccinia striiformis f. sp. hordei).</title>
        <authorList>
            <person name="Xia C."/>
            <person name="Wang M."/>
            <person name="Yin C."/>
            <person name="Cornejo O.E."/>
            <person name="Hulbert S.H."/>
            <person name="Chen X."/>
        </authorList>
    </citation>
    <scope>NUCLEOTIDE SEQUENCE [LARGE SCALE GENOMIC DNA]</scope>
    <source>
        <strain evidence="9">93TX-2</strain>
    </source>
</reference>
<feature type="compositionally biased region" description="Basic and acidic residues" evidence="6">
    <location>
        <begin position="343"/>
        <end position="355"/>
    </location>
</feature>
<keyword evidence="4" id="KW-0862">Zinc</keyword>
<evidence type="ECO:0000313" key="9">
    <source>
        <dbReference type="Proteomes" id="UP000238274"/>
    </source>
</evidence>
<dbReference type="GO" id="GO:0008270">
    <property type="term" value="F:zinc ion binding"/>
    <property type="evidence" value="ECO:0007669"/>
    <property type="project" value="UniProtKB-KW"/>
</dbReference>
<feature type="compositionally biased region" description="Low complexity" evidence="6">
    <location>
        <begin position="75"/>
        <end position="86"/>
    </location>
</feature>
<reference evidence="8 9" key="1">
    <citation type="submission" date="2017-12" db="EMBL/GenBank/DDBJ databases">
        <title>Gene loss provides genomic basis for host adaptation in cereal stripe rust fungi.</title>
        <authorList>
            <person name="Xia C."/>
        </authorList>
    </citation>
    <scope>NUCLEOTIDE SEQUENCE [LARGE SCALE GENOMIC DNA]</scope>
    <source>
        <strain evidence="8 9">93TX-2</strain>
    </source>
</reference>
<sequence length="686" mass="77008">PSTPLGCLNSQEEQSSLRRSSRNTTPTHRPGMVAPAGDSRRSFAVPTSATQPPLSSQISQSDRATSQSNPKKRPAPSSVASTVASVLKRKNVQNITRGPSTKTQPKKTAKAGTVDDNVIDLAQDSDEANHKIVKRRRTHKKDDGFDSVLLYFSAPYHNPGDDLTLDPFTYDCLHCRLVVRGARHTNANLVLHRDGSRQQGRNKVGCLKRADAIKAGAKLQPTVAQTLQSSHSKDHTKIDTFFCPTKKFDNLVLNRDLALQSAFHCAQPSSKIYMEKWQAQSAQSLYLDLKDTMISCLHLALVVSAGLKELGMRSAPPPKVRRGILGPFPLDKSLATVAEEEEYNPKPEEPTRVEGGDSDSIEETDDEEEDEEEEDDEFDKHAARKSQSRRAEKSKPGFFKEILFDSHDWRMIKELNDELEPFAIMTKGMEGDGSTGTLVLPKYYILKQSLDHRKNKCNQTDTFYPMFAKMADKLETYLNERSPAKPSLWPPCSTRPVNWPHMNNSFLSTKHKQNKPWWQRKTLLASKKSADVQTTEKDQGKNPPNPRSKIFNLFHLSSNKAENNKLTVYLKGGEVFEMDAEDTRSALIWWKSEFSCERQVKYPIMFSLARDYLACTASSCAAERTFSAAADVCSGNRGKLLPRTIEMCVSSRMWLKNDVPVKGALRQLTTSYKNSPHSKKKTDSRP</sequence>
<evidence type="ECO:0000256" key="6">
    <source>
        <dbReference type="SAM" id="MobiDB-lite"/>
    </source>
</evidence>
<evidence type="ECO:0000256" key="1">
    <source>
        <dbReference type="ARBA" id="ARBA00004123"/>
    </source>
</evidence>
<feature type="non-terminal residue" evidence="8">
    <location>
        <position position="1"/>
    </location>
</feature>
<dbReference type="GO" id="GO:0046983">
    <property type="term" value="F:protein dimerization activity"/>
    <property type="evidence" value="ECO:0007669"/>
    <property type="project" value="InterPro"/>
</dbReference>
<feature type="region of interest" description="Disordered" evidence="6">
    <location>
        <begin position="1"/>
        <end position="112"/>
    </location>
</feature>
<feature type="domain" description="HAT C-terminal dimerisation" evidence="7">
    <location>
        <begin position="566"/>
        <end position="655"/>
    </location>
</feature>
<evidence type="ECO:0000256" key="4">
    <source>
        <dbReference type="ARBA" id="ARBA00022833"/>
    </source>
</evidence>
<dbReference type="GO" id="GO:0005634">
    <property type="term" value="C:nucleus"/>
    <property type="evidence" value="ECO:0007669"/>
    <property type="project" value="UniProtKB-SubCell"/>
</dbReference>
<feature type="non-terminal residue" evidence="8">
    <location>
        <position position="686"/>
    </location>
</feature>
<dbReference type="InterPro" id="IPR008906">
    <property type="entry name" value="HATC_C_dom"/>
</dbReference>
<dbReference type="Pfam" id="PF05699">
    <property type="entry name" value="Dimer_Tnp_hAT"/>
    <property type="match status" value="1"/>
</dbReference>
<dbReference type="Proteomes" id="UP000238274">
    <property type="component" value="Unassembled WGS sequence"/>
</dbReference>